<protein>
    <submittedName>
        <fullName evidence="1">Uncharacterized protein</fullName>
    </submittedName>
</protein>
<evidence type="ECO:0000313" key="1">
    <source>
        <dbReference type="EMBL" id="MDC0719924.1"/>
    </source>
</evidence>
<keyword evidence="2" id="KW-1185">Reference proteome</keyword>
<dbReference type="EMBL" id="JAQNDL010000002">
    <property type="protein sequence ID" value="MDC0719924.1"/>
    <property type="molecule type" value="Genomic_DNA"/>
</dbReference>
<organism evidence="1 2">
    <name type="scientific">Nannocystis bainbridge</name>
    <dbReference type="NCBI Taxonomy" id="2995303"/>
    <lineage>
        <taxon>Bacteria</taxon>
        <taxon>Pseudomonadati</taxon>
        <taxon>Myxococcota</taxon>
        <taxon>Polyangia</taxon>
        <taxon>Nannocystales</taxon>
        <taxon>Nannocystaceae</taxon>
        <taxon>Nannocystis</taxon>
    </lineage>
</organism>
<gene>
    <name evidence="1" type="ORF">POL25_23695</name>
</gene>
<comment type="caution">
    <text evidence="1">The sequence shown here is derived from an EMBL/GenBank/DDBJ whole genome shotgun (WGS) entry which is preliminary data.</text>
</comment>
<sequence length="362" mass="37220">MDILSTIAQSLDQQGLTDAAAFLRRLVIEKSRVCATLGNPDVTAYIVGQLSAAGFTAAAQLAQRVGAAAAGICQVLSTNAALPPMAQSNVPALNPAGGPVPGGPGVPSPGWPTPAPAPGWPAPAPAGACCGSCASGGACSLKHNTAVETCPPAMAPAMPGAPIPMSTDIGRWNCQQVQLDLAPCDIRRITREQKLVSFTGTAAGAIAANSTIDVLFGEIGVSHTLCIEHLLVENVTNGTGVALPISQITLQGERIAQESGGSYVHVWDFAEPERPEYLGITDGRCECKQLCTGVPSQAKARIQFQLPSAIAGGSSLRVTLWGRRSDWTRVVGPCPPCDACDMIELSTAEKAAHTNAMIVTAP</sequence>
<dbReference type="RefSeq" id="WP_272088422.1">
    <property type="nucleotide sequence ID" value="NZ_JAQNDL010000002.1"/>
</dbReference>
<name>A0ABT5E226_9BACT</name>
<reference evidence="1 2" key="1">
    <citation type="submission" date="2022-11" db="EMBL/GenBank/DDBJ databases">
        <title>Minimal conservation of predation-associated metabolite biosynthetic gene clusters underscores biosynthetic potential of Myxococcota including descriptions for ten novel species: Archangium lansinium sp. nov., Myxococcus landrumus sp. nov., Nannocystis bai.</title>
        <authorList>
            <person name="Ahearne A."/>
            <person name="Stevens C."/>
            <person name="Dowd S."/>
        </authorList>
    </citation>
    <scope>NUCLEOTIDE SEQUENCE [LARGE SCALE GENOMIC DNA]</scope>
    <source>
        <strain evidence="1 2">BB15-2</strain>
    </source>
</reference>
<accession>A0ABT5E226</accession>
<proteinExistence type="predicted"/>
<evidence type="ECO:0000313" key="2">
    <source>
        <dbReference type="Proteomes" id="UP001221686"/>
    </source>
</evidence>
<dbReference type="Proteomes" id="UP001221686">
    <property type="component" value="Unassembled WGS sequence"/>
</dbReference>